<keyword evidence="3" id="KW-1185">Reference proteome</keyword>
<accession>A0ABW6DEU5</accession>
<reference evidence="2 3" key="1">
    <citation type="submission" date="2024-03" db="EMBL/GenBank/DDBJ databases">
        <title>Aquirufa genome sequencing.</title>
        <authorList>
            <person name="Pitt A."/>
            <person name="Hahn M.W."/>
        </authorList>
    </citation>
    <scope>NUCLEOTIDE SEQUENCE [LARGE SCALE GENOMIC DNA]</scope>
    <source>
        <strain evidence="2 3">OSTEICH-129V</strain>
    </source>
</reference>
<comment type="caution">
    <text evidence="2">The sequence shown here is derived from an EMBL/GenBank/DDBJ whole genome shotgun (WGS) entry which is preliminary data.</text>
</comment>
<protein>
    <submittedName>
        <fullName evidence="2">DUF5672 family protein</fullName>
    </submittedName>
</protein>
<dbReference type="Pfam" id="PF18922">
    <property type="entry name" value="DUF5672"/>
    <property type="match status" value="1"/>
</dbReference>
<dbReference type="RefSeq" id="WP_377983133.1">
    <property type="nucleotide sequence ID" value="NZ_JBBKXZ010000002.1"/>
</dbReference>
<gene>
    <name evidence="2" type="ORF">U0R10_06425</name>
</gene>
<evidence type="ECO:0000313" key="3">
    <source>
        <dbReference type="Proteomes" id="UP001598138"/>
    </source>
</evidence>
<dbReference type="InterPro" id="IPR043729">
    <property type="entry name" value="DUF5672"/>
</dbReference>
<feature type="domain" description="DUF5672" evidence="1">
    <location>
        <begin position="55"/>
        <end position="219"/>
    </location>
</feature>
<dbReference type="EMBL" id="JBBKXZ010000002">
    <property type="protein sequence ID" value="MFD3394249.1"/>
    <property type="molecule type" value="Genomic_DNA"/>
</dbReference>
<proteinExistence type="predicted"/>
<evidence type="ECO:0000259" key="1">
    <source>
        <dbReference type="Pfam" id="PF18922"/>
    </source>
</evidence>
<dbReference type="Proteomes" id="UP001598138">
    <property type="component" value="Unassembled WGS sequence"/>
</dbReference>
<name>A0ABW6DEU5_9BACT</name>
<sequence>MQQVAVVIPVYQAKLSTNEQMSLRQCQKVLGKHPIIIVAPDELNTEFLDAYIQTYKVVRFPAKYFISPKTYNHLLVSEAFYHAFIGFEYILIYQLDAYVFDDQLVDWCNKGYDYIGAPKLKKEHLAGKDSLLSVPILMNGGLSLRNVKSILRYIRFYGYFFKEWKANEDAMFSFAQKRSYPFRWLLKLPNWREALAFSVEKNPEIGIELLGGKLPFGCHAWEKYSPKYWNKFIN</sequence>
<organism evidence="2 3">
    <name type="scientific">Aquirufa avitistagni</name>
    <dbReference type="NCBI Taxonomy" id="3104728"/>
    <lineage>
        <taxon>Bacteria</taxon>
        <taxon>Pseudomonadati</taxon>
        <taxon>Bacteroidota</taxon>
        <taxon>Cytophagia</taxon>
        <taxon>Cytophagales</taxon>
        <taxon>Flectobacillaceae</taxon>
        <taxon>Aquirufa</taxon>
    </lineage>
</organism>
<evidence type="ECO:0000313" key="2">
    <source>
        <dbReference type="EMBL" id="MFD3394249.1"/>
    </source>
</evidence>